<dbReference type="NCBIfam" id="TIGR01484">
    <property type="entry name" value="HAD-SF-IIB"/>
    <property type="match status" value="1"/>
</dbReference>
<dbReference type="AlphaFoldDB" id="A0A432G829"/>
<evidence type="ECO:0000313" key="2">
    <source>
        <dbReference type="Proteomes" id="UP000286801"/>
    </source>
</evidence>
<sequence length="267" mass="29753">MQPLADYSQNALLKIRFVLTDIDDTLTENGLLPAASYQALERLQKAGKKVIPITGRPAGWCDHIARMWPVDGIVGENGAFYFVYDRGKRKMKRRFWKTENERAADRKKLGQLRKQILATVEGCAVASDQSYREADLAIDFCEDVPALPKASVEQIVSLFEKAGAVAKVSSIHVNGWFGNYDKLAMTRILLEEVFQTDIDQAQDQIIFCGDSPNDAQMFSFFENSVGVANVLDYEDELEHQPTWLTTKPASSGFVELAAAILDAHSNA</sequence>
<dbReference type="PANTHER" id="PTHR10000">
    <property type="entry name" value="PHOSPHOSERINE PHOSPHATASE"/>
    <property type="match status" value="1"/>
</dbReference>
<name>A0A432G829_9DELT</name>
<accession>A0A432G829</accession>
<proteinExistence type="predicted"/>
<dbReference type="InterPro" id="IPR036412">
    <property type="entry name" value="HAD-like_sf"/>
</dbReference>
<reference evidence="1 2" key="1">
    <citation type="submission" date="2018-06" db="EMBL/GenBank/DDBJ databases">
        <title>Combined omics and stable isotope probing to characterize newly discovered Mariana Back-Arc vent microbial communities.</title>
        <authorList>
            <person name="Trembath-Reichert E."/>
            <person name="Huber J.A."/>
        </authorList>
    </citation>
    <scope>NUCLEOTIDE SEQUENCE [LARGE SCALE GENOMIC DNA]</scope>
    <source>
        <strain evidence="1">MAG 63_1</strain>
    </source>
</reference>
<dbReference type="GO" id="GO:0000287">
    <property type="term" value="F:magnesium ion binding"/>
    <property type="evidence" value="ECO:0007669"/>
    <property type="project" value="TreeGrafter"/>
</dbReference>
<dbReference type="EMBL" id="QNZL01000121">
    <property type="protein sequence ID" value="RTZ79906.1"/>
    <property type="molecule type" value="Genomic_DNA"/>
</dbReference>
<gene>
    <name evidence="1" type="ORF">DSY97_04480</name>
</gene>
<dbReference type="Proteomes" id="UP000286801">
    <property type="component" value="Unassembled WGS sequence"/>
</dbReference>
<dbReference type="InterPro" id="IPR006379">
    <property type="entry name" value="HAD-SF_hydro_IIB"/>
</dbReference>
<comment type="caution">
    <text evidence="1">The sequence shown here is derived from an EMBL/GenBank/DDBJ whole genome shotgun (WGS) entry which is preliminary data.</text>
</comment>
<evidence type="ECO:0000313" key="1">
    <source>
        <dbReference type="EMBL" id="RTZ79906.1"/>
    </source>
</evidence>
<dbReference type="InterPro" id="IPR023214">
    <property type="entry name" value="HAD_sf"/>
</dbReference>
<protein>
    <submittedName>
        <fullName evidence="1">HAD family hydrolase</fullName>
    </submittedName>
</protein>
<dbReference type="PANTHER" id="PTHR10000:SF8">
    <property type="entry name" value="HAD SUPERFAMILY HYDROLASE-LIKE, TYPE 3"/>
    <property type="match status" value="1"/>
</dbReference>
<dbReference type="GO" id="GO:0016791">
    <property type="term" value="F:phosphatase activity"/>
    <property type="evidence" value="ECO:0007669"/>
    <property type="project" value="UniProtKB-ARBA"/>
</dbReference>
<dbReference type="GO" id="GO:0005829">
    <property type="term" value="C:cytosol"/>
    <property type="evidence" value="ECO:0007669"/>
    <property type="project" value="TreeGrafter"/>
</dbReference>
<dbReference type="Gene3D" id="3.40.50.1000">
    <property type="entry name" value="HAD superfamily/HAD-like"/>
    <property type="match status" value="2"/>
</dbReference>
<dbReference type="Pfam" id="PF08282">
    <property type="entry name" value="Hydrolase_3"/>
    <property type="match status" value="1"/>
</dbReference>
<organism evidence="1 2">
    <name type="scientific">SAR324 cluster bacterium</name>
    <dbReference type="NCBI Taxonomy" id="2024889"/>
    <lineage>
        <taxon>Bacteria</taxon>
        <taxon>Deltaproteobacteria</taxon>
        <taxon>SAR324 cluster</taxon>
    </lineage>
</organism>
<dbReference type="SUPFAM" id="SSF56784">
    <property type="entry name" value="HAD-like"/>
    <property type="match status" value="1"/>
</dbReference>
<keyword evidence="1" id="KW-0378">Hydrolase</keyword>